<feature type="domain" description="SGNH hydrolase-type esterase" evidence="1">
    <location>
        <begin position="2"/>
        <end position="121"/>
    </location>
</feature>
<dbReference type="Pfam" id="PF13472">
    <property type="entry name" value="Lipase_GDSL_2"/>
    <property type="match status" value="1"/>
</dbReference>
<gene>
    <name evidence="2" type="ORF">FDG2_2641</name>
</gene>
<dbReference type="InterPro" id="IPR036514">
    <property type="entry name" value="SGNH_hydro_sf"/>
</dbReference>
<evidence type="ECO:0000259" key="1">
    <source>
        <dbReference type="Pfam" id="PF13472"/>
    </source>
</evidence>
<organism evidence="2 3">
    <name type="scientific">Candidatus Protofrankia californiensis</name>
    <dbReference type="NCBI Taxonomy" id="1839754"/>
    <lineage>
        <taxon>Bacteria</taxon>
        <taxon>Bacillati</taxon>
        <taxon>Actinomycetota</taxon>
        <taxon>Actinomycetes</taxon>
        <taxon>Frankiales</taxon>
        <taxon>Frankiaceae</taxon>
        <taxon>Protofrankia</taxon>
    </lineage>
</organism>
<keyword evidence="3" id="KW-1185">Reference proteome</keyword>
<accession>A0A1C3NXY6</accession>
<reference evidence="3" key="1">
    <citation type="submission" date="2016-02" db="EMBL/GenBank/DDBJ databases">
        <authorList>
            <person name="Wibberg D."/>
        </authorList>
    </citation>
    <scope>NUCLEOTIDE SEQUENCE [LARGE SCALE GENOMIC DNA]</scope>
</reference>
<dbReference type="Proteomes" id="UP000199013">
    <property type="component" value="Unassembled WGS sequence"/>
</dbReference>
<name>A0A1C3NXY6_9ACTN</name>
<sequence length="241" mass="25974">MALALRPQIASLVAGMNDLLSPGFDPLRLRHNLVWSVRDLRAAGVLVLMARLHDPGRLLRLPRPARRLLTTRIGRLNAAVDAAAAADRGVLVIDLARHPEVYRLSTFDVDRVHPGPRGHQLMARAFAEALREAGVPLLALPAVGPPATPSRLAHAGWMVSVGLPWLLARPASPLRRQVRRIMAGHRAGRTSTSRHLQRIVTTGGQAQPERTQPHTGAVTVHAGAVPALPGTISPLPTVDRM</sequence>
<evidence type="ECO:0000313" key="2">
    <source>
        <dbReference type="EMBL" id="SBW22439.1"/>
    </source>
</evidence>
<proteinExistence type="predicted"/>
<dbReference type="EMBL" id="FLUV01001118">
    <property type="protein sequence ID" value="SBW22439.1"/>
    <property type="molecule type" value="Genomic_DNA"/>
</dbReference>
<dbReference type="AlphaFoldDB" id="A0A1C3NXY6"/>
<protein>
    <submittedName>
        <fullName evidence="2">G-D-S-L family lipolytic protein</fullName>
    </submittedName>
</protein>
<dbReference type="Gene3D" id="3.40.50.1110">
    <property type="entry name" value="SGNH hydrolase"/>
    <property type="match status" value="1"/>
</dbReference>
<dbReference type="SUPFAM" id="SSF52266">
    <property type="entry name" value="SGNH hydrolase"/>
    <property type="match status" value="1"/>
</dbReference>
<evidence type="ECO:0000313" key="3">
    <source>
        <dbReference type="Proteomes" id="UP000199013"/>
    </source>
</evidence>
<dbReference type="InterPro" id="IPR013830">
    <property type="entry name" value="SGNH_hydro"/>
</dbReference>